<comment type="caution">
    <text evidence="2">The sequence shown here is derived from an EMBL/GenBank/DDBJ whole genome shotgun (WGS) entry which is preliminary data.</text>
</comment>
<gene>
    <name evidence="2" type="ORF">P0O24_11840</name>
</gene>
<dbReference type="Proteomes" id="UP001215956">
    <property type="component" value="Unassembled WGS sequence"/>
</dbReference>
<evidence type="ECO:0000313" key="2">
    <source>
        <dbReference type="EMBL" id="MDF0594270.1"/>
    </source>
</evidence>
<reference evidence="2 3" key="1">
    <citation type="submission" date="2023-03" db="EMBL/GenBank/DDBJ databases">
        <title>Whole genome sequencing of Methanotrichaceae archaeon M04Ac.</title>
        <authorList>
            <person name="Khomyakova M.A."/>
            <person name="Merkel A.Y."/>
            <person name="Slobodkin A.I."/>
        </authorList>
    </citation>
    <scope>NUCLEOTIDE SEQUENCE [LARGE SCALE GENOMIC DNA]</scope>
    <source>
        <strain evidence="2 3">M04Ac</strain>
    </source>
</reference>
<proteinExistence type="predicted"/>
<keyword evidence="1" id="KW-0472">Membrane</keyword>
<organism evidence="2 3">
    <name type="scientific">Candidatus Methanocrinis alkalitolerans</name>
    <dbReference type="NCBI Taxonomy" id="3033395"/>
    <lineage>
        <taxon>Archaea</taxon>
        <taxon>Methanobacteriati</taxon>
        <taxon>Methanobacteriota</taxon>
        <taxon>Stenosarchaea group</taxon>
        <taxon>Methanomicrobia</taxon>
        <taxon>Methanotrichales</taxon>
        <taxon>Methanotrichaceae</taxon>
        <taxon>Methanocrinis</taxon>
    </lineage>
</organism>
<feature type="transmembrane region" description="Helical" evidence="1">
    <location>
        <begin position="49"/>
        <end position="67"/>
    </location>
</feature>
<keyword evidence="1" id="KW-0812">Transmembrane</keyword>
<dbReference type="EMBL" id="JARFPL010000059">
    <property type="protein sequence ID" value="MDF0594270.1"/>
    <property type="molecule type" value="Genomic_DNA"/>
</dbReference>
<evidence type="ECO:0000313" key="3">
    <source>
        <dbReference type="Proteomes" id="UP001215956"/>
    </source>
</evidence>
<name>A0ABT5XHS7_9EURY</name>
<dbReference type="RefSeq" id="WP_316969964.1">
    <property type="nucleotide sequence ID" value="NZ_JARFPL010000059.1"/>
</dbReference>
<protein>
    <submittedName>
        <fullName evidence="2">Uncharacterized protein</fullName>
    </submittedName>
</protein>
<evidence type="ECO:0000256" key="1">
    <source>
        <dbReference type="SAM" id="Phobius"/>
    </source>
</evidence>
<accession>A0ABT5XHS7</accession>
<keyword evidence="1" id="KW-1133">Transmembrane helix</keyword>
<sequence length="83" mass="9350">MDLFDPSCYTHNEIERNSINNINSLLVHYHGMRHALLQGYTLGELAPEIGALVLFSAVLVPASLFAFRYAVRKAKMEGTLVHY</sequence>
<keyword evidence="3" id="KW-1185">Reference proteome</keyword>